<dbReference type="RefSeq" id="WP_022528249.1">
    <property type="nucleotide sequence ID" value="NZ_KI271582.1"/>
</dbReference>
<evidence type="ECO:0000313" key="4">
    <source>
        <dbReference type="Proteomes" id="UP000030647"/>
    </source>
</evidence>
<dbReference type="HOGENOM" id="CLU_798750_0_0_9"/>
<evidence type="ECO:0000259" key="2">
    <source>
        <dbReference type="Pfam" id="PF22813"/>
    </source>
</evidence>
<protein>
    <recommendedName>
        <fullName evidence="2">TcaA second domain-containing protein</fullName>
    </recommendedName>
</protein>
<accession>U4TXT4</accession>
<name>U4TXT4_9LACO</name>
<keyword evidence="4" id="KW-1185">Reference proteome</keyword>
<dbReference type="Pfam" id="PF22813">
    <property type="entry name" value="TcaA_2nd"/>
    <property type="match status" value="1"/>
</dbReference>
<feature type="domain" description="TcaA second" evidence="2">
    <location>
        <begin position="32"/>
        <end position="119"/>
    </location>
</feature>
<gene>
    <name evidence="3" type="ORF">L248_0302</name>
</gene>
<keyword evidence="1" id="KW-0472">Membrane</keyword>
<dbReference type="Proteomes" id="UP000030647">
    <property type="component" value="Unassembled WGS sequence"/>
</dbReference>
<proteinExistence type="predicted"/>
<dbReference type="OrthoDB" id="2327418at2"/>
<feature type="transmembrane region" description="Helical" evidence="1">
    <location>
        <begin position="6"/>
        <end position="27"/>
    </location>
</feature>
<dbReference type="eggNOG" id="COG4640">
    <property type="taxonomic scope" value="Bacteria"/>
</dbReference>
<dbReference type="PANTHER" id="PTHR40038:SF1">
    <property type="entry name" value="MEMBRANE-ASSOCIATED PROTEIN TCAA"/>
    <property type="match status" value="1"/>
</dbReference>
<evidence type="ECO:0000313" key="3">
    <source>
        <dbReference type="EMBL" id="ERL66623.1"/>
    </source>
</evidence>
<dbReference type="AlphaFoldDB" id="U4TXT4"/>
<keyword evidence="1" id="KW-1133">Transmembrane helix</keyword>
<dbReference type="STRING" id="1231336.L248_0302"/>
<organism evidence="3 4">
    <name type="scientific">Schleiferilactobacillus shenzhenensis LY-73</name>
    <dbReference type="NCBI Taxonomy" id="1231336"/>
    <lineage>
        <taxon>Bacteria</taxon>
        <taxon>Bacillati</taxon>
        <taxon>Bacillota</taxon>
        <taxon>Bacilli</taxon>
        <taxon>Lactobacillales</taxon>
        <taxon>Lactobacillaceae</taxon>
        <taxon>Schleiferilactobacillus</taxon>
    </lineage>
</organism>
<dbReference type="PANTHER" id="PTHR40038">
    <property type="entry name" value="MEMBRANE-ASSOCIATED PROTEIN TCAA"/>
    <property type="match status" value="1"/>
</dbReference>
<keyword evidence="1" id="KW-0812">Transmembrane</keyword>
<dbReference type="InterPro" id="IPR054529">
    <property type="entry name" value="TcaA_2nd"/>
</dbReference>
<reference evidence="4" key="1">
    <citation type="journal article" date="2013" name="Genome Announc.">
        <title>Whole-Genome Sequencing of Lactobacillus shenzhenensis Strain LY-73T.</title>
        <authorList>
            <person name="Lin Z."/>
            <person name="Liu Z."/>
            <person name="Yang R."/>
            <person name="Zou Y."/>
            <person name="Wan D."/>
            <person name="Chen J."/>
            <person name="Guo M."/>
            <person name="Zhao J."/>
            <person name="Fang C."/>
            <person name="Yang R."/>
            <person name="Liu F."/>
        </authorList>
    </citation>
    <scope>NUCLEOTIDE SEQUENCE [LARGE SCALE GENOMIC DNA]</scope>
    <source>
        <strain evidence="4">LY-73</strain>
    </source>
</reference>
<evidence type="ECO:0000256" key="1">
    <source>
        <dbReference type="SAM" id="Phobius"/>
    </source>
</evidence>
<sequence length="347" mass="38193">MRKKTIAWIIGIVVVVLAAAGIAGYAANGSRDRQLRAAITALRNNDAAKALPYLAVDDNAMTLTKSNIKPLLAYFQTHPEQLNKISQAARRNRDRDVLDLVEFDRIGRQWLIYPRYGFKLEAVYPRVTTSGTTTAVLVDGKRVTTIHGAVRGQRIGPLVPGRYTFTAKETGENAQAGRTVVADYVREDDPELDLTFQSAAITANNGSAALAMPSAKVADELIEDIFDDIEDVANGDLSENPQQLNVMFTDGEKNPAYQTLLKQAKEYMSQQHVGELNLDTQTNGAQMNTQNEVKLSFTAAFGPDEDDDTDARVRTYTYTATLVHQNDRWLVQQVSAPKQVANAADDD</sequence>
<dbReference type="EMBL" id="KI271582">
    <property type="protein sequence ID" value="ERL66623.1"/>
    <property type="molecule type" value="Genomic_DNA"/>
</dbReference>